<comment type="caution">
    <text evidence="3">The sequence shown here is derived from an EMBL/GenBank/DDBJ whole genome shotgun (WGS) entry which is preliminary data.</text>
</comment>
<dbReference type="Proteomes" id="UP000280598">
    <property type="component" value="Unassembled WGS sequence"/>
</dbReference>
<name>A0A3M7H7P0_HORWE</name>
<proteinExistence type="predicted"/>
<organism evidence="3 4">
    <name type="scientific">Hortaea werneckii</name>
    <name type="common">Black yeast</name>
    <name type="synonym">Cladosporium werneckii</name>
    <dbReference type="NCBI Taxonomy" id="91943"/>
    <lineage>
        <taxon>Eukaryota</taxon>
        <taxon>Fungi</taxon>
        <taxon>Dikarya</taxon>
        <taxon>Ascomycota</taxon>
        <taxon>Pezizomycotina</taxon>
        <taxon>Dothideomycetes</taxon>
        <taxon>Dothideomycetidae</taxon>
        <taxon>Mycosphaerellales</taxon>
        <taxon>Teratosphaeriaceae</taxon>
        <taxon>Hortaea</taxon>
    </lineage>
</organism>
<dbReference type="VEuPathDB" id="FungiDB:BTJ68_02742"/>
<accession>A0A3M7H7P0</accession>
<feature type="transmembrane region" description="Helical" evidence="2">
    <location>
        <begin position="50"/>
        <end position="68"/>
    </location>
</feature>
<feature type="region of interest" description="Disordered" evidence="1">
    <location>
        <begin position="162"/>
        <end position="276"/>
    </location>
</feature>
<feature type="transmembrane region" description="Helical" evidence="2">
    <location>
        <begin position="80"/>
        <end position="98"/>
    </location>
</feature>
<reference evidence="3 4" key="1">
    <citation type="journal article" date="2018" name="BMC Genomics">
        <title>Genomic evidence for intraspecific hybridization in a clonal and extremely halotolerant yeast.</title>
        <authorList>
            <person name="Gostincar C."/>
            <person name="Stajich J.E."/>
            <person name="Zupancic J."/>
            <person name="Zalar P."/>
            <person name="Gunde-Cimerman N."/>
        </authorList>
    </citation>
    <scope>NUCLEOTIDE SEQUENCE [LARGE SCALE GENOMIC DNA]</scope>
    <source>
        <strain evidence="3 4">EXF-562</strain>
    </source>
</reference>
<feature type="compositionally biased region" description="Low complexity" evidence="1">
    <location>
        <begin position="163"/>
        <end position="185"/>
    </location>
</feature>
<evidence type="ECO:0000313" key="3">
    <source>
        <dbReference type="EMBL" id="RMZ09283.1"/>
    </source>
</evidence>
<sequence length="512" mass="58394">MDVVQDWAAYLLNDVDLSHSPYLYRLYSVAGTAKSWLLPLIDQVSQKPDLATIALLLIIVLVSLKILDMLWKTLLFWMRFVRRLVLWGGIAALGLWFWSRGPDGVLEDVQYWQGQWSHEYGYWKEEERVARLARQGGFKHPPSIFARQLTKHTHRLRIWQTESSAGQKMASSESSSEAPSGYSAPKRNRLSARPQVPPSDSSSEAPSEYSALKRNRPSTRPQVPPSDSSSEAPSECSAPKRNRQSTRQQAPPSESNSEQLSEQSSGGQMCSEHEQEAVELEWMSAKSFQELLDLNRKFLRCESKRSCYHRGPIFNETIALVPGLLRLHDYGMLTVESQPSQDTAPTWENCPCCPFEGWFQNQQRPYLIFILPYHDKIPKKAVRRFLVELLIDDDFYAHVWRDGGSCRWGNCRKDVRTASSFPQDWTTNIRKQAKEKDGVASATPFPAQRLDLQCGCQADVFRTHEKVMEKTSPLLVRVLAKSWEETDLQALVENAAIRAGVQPLYTEASEEQ</sequence>
<evidence type="ECO:0000256" key="2">
    <source>
        <dbReference type="SAM" id="Phobius"/>
    </source>
</evidence>
<feature type="compositionally biased region" description="Low complexity" evidence="1">
    <location>
        <begin position="225"/>
        <end position="239"/>
    </location>
</feature>
<protein>
    <submittedName>
        <fullName evidence="3">Uncharacterized protein</fullName>
    </submittedName>
</protein>
<feature type="compositionally biased region" description="Low complexity" evidence="1">
    <location>
        <begin position="198"/>
        <end position="210"/>
    </location>
</feature>
<dbReference type="Pfam" id="PF12716">
    <property type="entry name" value="Apq12"/>
    <property type="match status" value="1"/>
</dbReference>
<keyword evidence="2" id="KW-1133">Transmembrane helix</keyword>
<gene>
    <name evidence="3" type="ORF">D0860_04325</name>
</gene>
<keyword evidence="2" id="KW-0812">Transmembrane</keyword>
<evidence type="ECO:0000256" key="1">
    <source>
        <dbReference type="SAM" id="MobiDB-lite"/>
    </source>
</evidence>
<dbReference type="AlphaFoldDB" id="A0A3M7H7P0"/>
<feature type="compositionally biased region" description="Low complexity" evidence="1">
    <location>
        <begin position="253"/>
        <end position="268"/>
    </location>
</feature>
<evidence type="ECO:0000313" key="4">
    <source>
        <dbReference type="Proteomes" id="UP000280598"/>
    </source>
</evidence>
<dbReference type="EMBL" id="QWIS01000076">
    <property type="protein sequence ID" value="RMZ09283.1"/>
    <property type="molecule type" value="Genomic_DNA"/>
</dbReference>
<dbReference type="InterPro" id="IPR024316">
    <property type="entry name" value="APQ12"/>
</dbReference>
<dbReference type="VEuPathDB" id="FungiDB:BTJ68_02741"/>
<keyword evidence="2" id="KW-0472">Membrane</keyword>